<dbReference type="Pfam" id="PF07660">
    <property type="entry name" value="STN"/>
    <property type="match status" value="1"/>
</dbReference>
<accession>A0A285N0B9</accession>
<dbReference type="GO" id="GO:0015627">
    <property type="term" value="C:type II protein secretion system complex"/>
    <property type="evidence" value="ECO:0007669"/>
    <property type="project" value="TreeGrafter"/>
</dbReference>
<keyword evidence="7" id="KW-0732">Signal</keyword>
<feature type="region of interest" description="Disordered" evidence="6">
    <location>
        <begin position="171"/>
        <end position="191"/>
    </location>
</feature>
<evidence type="ECO:0000256" key="7">
    <source>
        <dbReference type="SAM" id="SignalP"/>
    </source>
</evidence>
<dbReference type="InterPro" id="IPR004846">
    <property type="entry name" value="T2SS/T3SS_dom"/>
</dbReference>
<evidence type="ECO:0000313" key="10">
    <source>
        <dbReference type="Proteomes" id="UP000219036"/>
    </source>
</evidence>
<organism evidence="9 10">
    <name type="scientific">Persephonella hydrogeniphila</name>
    <dbReference type="NCBI Taxonomy" id="198703"/>
    <lineage>
        <taxon>Bacteria</taxon>
        <taxon>Pseudomonadati</taxon>
        <taxon>Aquificota</taxon>
        <taxon>Aquificia</taxon>
        <taxon>Aquificales</taxon>
        <taxon>Hydrogenothermaceae</taxon>
        <taxon>Persephonella</taxon>
    </lineage>
</organism>
<dbReference type="PROSITE" id="PS51257">
    <property type="entry name" value="PROKAR_LIPOPROTEIN"/>
    <property type="match status" value="1"/>
</dbReference>
<evidence type="ECO:0000259" key="8">
    <source>
        <dbReference type="SMART" id="SM00965"/>
    </source>
</evidence>
<dbReference type="Proteomes" id="UP000219036">
    <property type="component" value="Unassembled WGS sequence"/>
</dbReference>
<keyword evidence="5" id="KW-0175">Coiled coil</keyword>
<dbReference type="SMART" id="SM00965">
    <property type="entry name" value="STN"/>
    <property type="match status" value="1"/>
</dbReference>
<comment type="similarity">
    <text evidence="4">Belongs to the bacterial secretin family.</text>
</comment>
<dbReference type="OrthoDB" id="9779724at2"/>
<feature type="signal peptide" evidence="7">
    <location>
        <begin position="1"/>
        <end position="22"/>
    </location>
</feature>
<feature type="chain" id="PRO_5012222272" evidence="7">
    <location>
        <begin position="23"/>
        <end position="518"/>
    </location>
</feature>
<feature type="compositionally biased region" description="Gly residues" evidence="6">
    <location>
        <begin position="171"/>
        <end position="188"/>
    </location>
</feature>
<keyword evidence="3" id="KW-0998">Cell outer membrane</keyword>
<keyword evidence="1" id="KW-0813">Transport</keyword>
<evidence type="ECO:0000256" key="4">
    <source>
        <dbReference type="RuleBase" id="RU004003"/>
    </source>
</evidence>
<reference evidence="10" key="1">
    <citation type="submission" date="2017-09" db="EMBL/GenBank/DDBJ databases">
        <authorList>
            <person name="Varghese N."/>
            <person name="Submissions S."/>
        </authorList>
    </citation>
    <scope>NUCLEOTIDE SEQUENCE [LARGE SCALE GENOMIC DNA]</scope>
    <source>
        <strain evidence="10">DSM 15103</strain>
    </source>
</reference>
<dbReference type="InterPro" id="IPR011662">
    <property type="entry name" value="Secretin/TonB_short_N"/>
</dbReference>
<dbReference type="GO" id="GO:0019867">
    <property type="term" value="C:outer membrane"/>
    <property type="evidence" value="ECO:0007669"/>
    <property type="project" value="InterPro"/>
</dbReference>
<protein>
    <submittedName>
        <fullName evidence="9">MSHA biogenesis protein MshL</fullName>
    </submittedName>
</protein>
<keyword evidence="2" id="KW-0472">Membrane</keyword>
<dbReference type="InterPro" id="IPR001775">
    <property type="entry name" value="GspD/PilQ"/>
</dbReference>
<dbReference type="EMBL" id="OBEI01000001">
    <property type="protein sequence ID" value="SNZ02880.1"/>
    <property type="molecule type" value="Genomic_DNA"/>
</dbReference>
<dbReference type="Pfam" id="PF00263">
    <property type="entry name" value="Secretin"/>
    <property type="match status" value="1"/>
</dbReference>
<sequence>MDKIFKIAFLLLFLTASCGYVAQNTQKTVEAEKEPAPFVEKYKLPEKTQPPPLIIRPSLTKVSPLENKFFTFSADKAPLKTVLYAVAKDAGLNLAIDPNVDTDTTITANFNNTPIKTALEIITDLAGVYYEIKDNVIYIKATKTKVFHLPYVHTKSSYKVDLGGDVLGSSGTTGGTTGTTGGTTGTGGTSTVSPAVSNLKGDFSLKYENPEDINAYYQELENALENILGLRGAIPINRRPLNSYTLNRFAGILIVTATKDKMKKVEDLIKKLKKEVKKQVLIEAKIIEVTLDKEFRYGVDWNLLMRNFLNTGASVSISQTLALGTSYGQLVVTSADFNSVLNALEKTGKIETLSSPRIRVLNGQTALISSGVIVPFWEKQISTVTGTATAQQVAYLRTNVLNGILLGVTPYIENKEIMMNIVPVSTKIEDIRQLVEENKVVAEAPVLNIKEAGTVIKVKDGDLIIIGGLIGTDKKKIISKVPGLADIPGIGALFRKEEIIKQKKELIIFLRPHLIEVH</sequence>
<feature type="domain" description="Secretin/TonB short N-terminal" evidence="8">
    <location>
        <begin position="92"/>
        <end position="142"/>
    </location>
</feature>
<keyword evidence="10" id="KW-1185">Reference proteome</keyword>
<evidence type="ECO:0000256" key="6">
    <source>
        <dbReference type="SAM" id="MobiDB-lite"/>
    </source>
</evidence>
<dbReference type="AlphaFoldDB" id="A0A285N0B9"/>
<evidence type="ECO:0000256" key="2">
    <source>
        <dbReference type="ARBA" id="ARBA00023136"/>
    </source>
</evidence>
<dbReference type="PANTHER" id="PTHR30332:SF17">
    <property type="entry name" value="TYPE IV PILIATION SYSTEM PROTEIN DR_0774-RELATED"/>
    <property type="match status" value="1"/>
</dbReference>
<proteinExistence type="inferred from homology"/>
<evidence type="ECO:0000313" key="9">
    <source>
        <dbReference type="EMBL" id="SNZ02880.1"/>
    </source>
</evidence>
<name>A0A285N0B9_9AQUI</name>
<evidence type="ECO:0000256" key="5">
    <source>
        <dbReference type="SAM" id="Coils"/>
    </source>
</evidence>
<dbReference type="RefSeq" id="WP_096999434.1">
    <property type="nucleotide sequence ID" value="NZ_OBEI01000001.1"/>
</dbReference>
<dbReference type="GO" id="GO:0009306">
    <property type="term" value="P:protein secretion"/>
    <property type="evidence" value="ECO:0007669"/>
    <property type="project" value="InterPro"/>
</dbReference>
<gene>
    <name evidence="9" type="ORF">SAMN06265182_0234</name>
</gene>
<evidence type="ECO:0000256" key="3">
    <source>
        <dbReference type="ARBA" id="ARBA00023237"/>
    </source>
</evidence>
<feature type="coiled-coil region" evidence="5">
    <location>
        <begin position="255"/>
        <end position="282"/>
    </location>
</feature>
<dbReference type="PRINTS" id="PR00811">
    <property type="entry name" value="BCTERIALGSPD"/>
</dbReference>
<dbReference type="Gene3D" id="3.30.1370.130">
    <property type="match status" value="1"/>
</dbReference>
<evidence type="ECO:0000256" key="1">
    <source>
        <dbReference type="ARBA" id="ARBA00022448"/>
    </source>
</evidence>
<dbReference type="InterPro" id="IPR050810">
    <property type="entry name" value="Bact_Secretion_Sys_Channel"/>
</dbReference>
<dbReference type="PANTHER" id="PTHR30332">
    <property type="entry name" value="PROBABLE GENERAL SECRETION PATHWAY PROTEIN D"/>
    <property type="match status" value="1"/>
</dbReference>